<feature type="compositionally biased region" description="Polar residues" evidence="1">
    <location>
        <begin position="1"/>
        <end position="12"/>
    </location>
</feature>
<reference evidence="2" key="1">
    <citation type="submission" date="2020-05" db="EMBL/GenBank/DDBJ databases">
        <authorList>
            <person name="Chiriac C."/>
            <person name="Salcher M."/>
            <person name="Ghai R."/>
            <person name="Kavagutti S V."/>
        </authorList>
    </citation>
    <scope>NUCLEOTIDE SEQUENCE</scope>
</reference>
<feature type="compositionally biased region" description="Basic and acidic residues" evidence="1">
    <location>
        <begin position="79"/>
        <end position="96"/>
    </location>
</feature>
<name>A0A6J6GGC0_9ZZZZ</name>
<dbReference type="EMBL" id="CAEZTS010000304">
    <property type="protein sequence ID" value="CAB4600277.1"/>
    <property type="molecule type" value="Genomic_DNA"/>
</dbReference>
<sequence>MSSMALTNSVDTNDGAASHSESDTRNSDGSRSTLSKVRKASHTAASPRSRTSLTRAAICSRNAEEITLFRSRSTNASRSDADMVDHSNMRRMEPRDMGSGYRHHFVATVWFRAGSRNTTYATPMAISEIRLP</sequence>
<organism evidence="2">
    <name type="scientific">freshwater metagenome</name>
    <dbReference type="NCBI Taxonomy" id="449393"/>
    <lineage>
        <taxon>unclassified sequences</taxon>
        <taxon>metagenomes</taxon>
        <taxon>ecological metagenomes</taxon>
    </lineage>
</organism>
<dbReference type="AlphaFoldDB" id="A0A6J6GGC0"/>
<feature type="region of interest" description="Disordered" evidence="1">
    <location>
        <begin position="70"/>
        <end position="98"/>
    </location>
</feature>
<feature type="region of interest" description="Disordered" evidence="1">
    <location>
        <begin position="1"/>
        <end position="56"/>
    </location>
</feature>
<evidence type="ECO:0000256" key="1">
    <source>
        <dbReference type="SAM" id="MobiDB-lite"/>
    </source>
</evidence>
<accession>A0A6J6GGC0</accession>
<proteinExistence type="predicted"/>
<feature type="compositionally biased region" description="Polar residues" evidence="1">
    <location>
        <begin position="43"/>
        <end position="54"/>
    </location>
</feature>
<evidence type="ECO:0000313" key="2">
    <source>
        <dbReference type="EMBL" id="CAB4600277.1"/>
    </source>
</evidence>
<protein>
    <submittedName>
        <fullName evidence="2">Unannotated protein</fullName>
    </submittedName>
</protein>
<gene>
    <name evidence="2" type="ORF">UFOPK1722_02170</name>
</gene>